<organism evidence="1 2">
    <name type="scientific">Piscinibacter terrae</name>
    <dbReference type="NCBI Taxonomy" id="2496871"/>
    <lineage>
        <taxon>Bacteria</taxon>
        <taxon>Pseudomonadati</taxon>
        <taxon>Pseudomonadota</taxon>
        <taxon>Betaproteobacteria</taxon>
        <taxon>Burkholderiales</taxon>
        <taxon>Sphaerotilaceae</taxon>
        <taxon>Piscinibacter</taxon>
    </lineage>
</organism>
<gene>
    <name evidence="1" type="ORF">DZC73_20820</name>
</gene>
<name>A0A3N7HMA2_9BURK</name>
<protein>
    <submittedName>
        <fullName evidence="1">Uncharacterized protein</fullName>
    </submittedName>
</protein>
<dbReference type="OrthoDB" id="9152068at2"/>
<evidence type="ECO:0000313" key="2">
    <source>
        <dbReference type="Proteomes" id="UP000267464"/>
    </source>
</evidence>
<reference evidence="1 2" key="2">
    <citation type="submission" date="2018-12" db="EMBL/GenBank/DDBJ databases">
        <title>Rhizobacter gummiphilus sp. nov., a rubber-degrading bacterium isolated from the soil of a botanical garden in Japan.</title>
        <authorList>
            <person name="Shunsuke S.S."/>
        </authorList>
    </citation>
    <scope>NUCLEOTIDE SEQUENCE [LARGE SCALE GENOMIC DNA]</scope>
    <source>
        <strain evidence="1 2">S-16</strain>
    </source>
</reference>
<dbReference type="Proteomes" id="UP000267464">
    <property type="component" value="Unassembled WGS sequence"/>
</dbReference>
<dbReference type="AlphaFoldDB" id="A0A3N7HMA2"/>
<dbReference type="InterPro" id="IPR011990">
    <property type="entry name" value="TPR-like_helical_dom_sf"/>
</dbReference>
<proteinExistence type="predicted"/>
<accession>A0A3N7HMA2</accession>
<dbReference type="SUPFAM" id="SSF48452">
    <property type="entry name" value="TPR-like"/>
    <property type="match status" value="1"/>
</dbReference>
<reference evidence="1 2" key="1">
    <citation type="submission" date="2018-08" db="EMBL/GenBank/DDBJ databases">
        <authorList>
            <person name="Khan S.A."/>
            <person name="Jeon C.O."/>
            <person name="Chun B.H."/>
            <person name="Jeong S.E."/>
        </authorList>
    </citation>
    <scope>NUCLEOTIDE SEQUENCE [LARGE SCALE GENOMIC DNA]</scope>
    <source>
        <strain evidence="1 2">S-16</strain>
    </source>
</reference>
<comment type="caution">
    <text evidence="1">The sequence shown here is derived from an EMBL/GenBank/DDBJ whole genome shotgun (WGS) entry which is preliminary data.</text>
</comment>
<sequence length="158" mass="17421">MTTPTPHDKLLVEALAAVFYVGSELEEDEQTLTVLRAIRRFRPDSPKLAVVEAQQLVECGDLNGARLLLEEADQRSPDTSIVKAMLALVLQQQRNGLWAAYAQEARDLPHDPKAQSILDLLERIASGAPFEDETKKEEPAPASMPMDFAMSPYMGVAC</sequence>
<dbReference type="Pfam" id="PF09613">
    <property type="entry name" value="HrpB1_HrpK"/>
    <property type="match status" value="1"/>
</dbReference>
<dbReference type="InterPro" id="IPR013394">
    <property type="entry name" value="T3SS_HrpB1/HrpK"/>
</dbReference>
<dbReference type="EMBL" id="QUSW01000006">
    <property type="protein sequence ID" value="RQP22743.1"/>
    <property type="molecule type" value="Genomic_DNA"/>
</dbReference>
<keyword evidence="2" id="KW-1185">Reference proteome</keyword>
<dbReference type="RefSeq" id="WP_124542313.1">
    <property type="nucleotide sequence ID" value="NZ_QUSW01000006.1"/>
</dbReference>
<evidence type="ECO:0000313" key="1">
    <source>
        <dbReference type="EMBL" id="RQP22743.1"/>
    </source>
</evidence>